<evidence type="ECO:0000313" key="2">
    <source>
        <dbReference type="Proteomes" id="UP000398619"/>
    </source>
</evidence>
<accession>A0A564TNK4</accession>
<reference evidence="1 2" key="1">
    <citation type="submission" date="2019-07" db="EMBL/GenBank/DDBJ databases">
        <authorList>
            <person name="Hibberd C M."/>
            <person name="Gehrig L. J."/>
            <person name="Chang H.-W."/>
            <person name="Venkatesh S."/>
        </authorList>
    </citation>
    <scope>NUCLEOTIDE SEQUENCE [LARGE SCALE GENOMIC DNA]</scope>
    <source>
        <strain evidence="1">Dorea_longicatena_SSTS_Bg7063</strain>
    </source>
</reference>
<gene>
    <name evidence="1" type="ORF">DLSSTS7063_01594</name>
</gene>
<organism evidence="1 2">
    <name type="scientific">Dorea longicatena</name>
    <dbReference type="NCBI Taxonomy" id="88431"/>
    <lineage>
        <taxon>Bacteria</taxon>
        <taxon>Bacillati</taxon>
        <taxon>Bacillota</taxon>
        <taxon>Clostridia</taxon>
        <taxon>Lachnospirales</taxon>
        <taxon>Lachnospiraceae</taxon>
        <taxon>Dorea</taxon>
    </lineage>
</organism>
<dbReference type="RefSeq" id="WP_144100773.1">
    <property type="nucleotide sequence ID" value="NZ_CABHNM010000036.1"/>
</dbReference>
<evidence type="ECO:0000313" key="1">
    <source>
        <dbReference type="EMBL" id="VUX08839.1"/>
    </source>
</evidence>
<dbReference type="Proteomes" id="UP000398619">
    <property type="component" value="Unassembled WGS sequence"/>
</dbReference>
<dbReference type="AlphaFoldDB" id="A0A564TNK4"/>
<name>A0A564TNK4_9FIRM</name>
<sequence length="100" mass="11415">MNPTKEFRDYLISQDAALVGIAPTREYYELYNSLSDKLNTIVTAGAKYLTDKGYHAYAVRLSSLLTDAKRISHFLAFLSPLPTEFLHIPFRLFHPDPTVH</sequence>
<dbReference type="EMBL" id="CABHNM010000036">
    <property type="protein sequence ID" value="VUX08839.1"/>
    <property type="molecule type" value="Genomic_DNA"/>
</dbReference>
<proteinExistence type="predicted"/>
<protein>
    <submittedName>
        <fullName evidence="1">Uncharacterized protein</fullName>
    </submittedName>
</protein>